<dbReference type="Gene3D" id="3.40.50.12230">
    <property type="match status" value="1"/>
</dbReference>
<dbReference type="SUPFAM" id="SSF53328">
    <property type="entry name" value="Formyltransferase"/>
    <property type="match status" value="1"/>
</dbReference>
<gene>
    <name evidence="2" type="ORF">ABVK25_008652</name>
</gene>
<feature type="domain" description="Formyl transferase N-terminal" evidence="1">
    <location>
        <begin position="17"/>
        <end position="110"/>
    </location>
</feature>
<dbReference type="Proteomes" id="UP001590951">
    <property type="component" value="Unassembled WGS sequence"/>
</dbReference>
<evidence type="ECO:0000259" key="1">
    <source>
        <dbReference type="Pfam" id="PF00551"/>
    </source>
</evidence>
<dbReference type="Pfam" id="PF00551">
    <property type="entry name" value="Formyl_trans_N"/>
    <property type="match status" value="1"/>
</dbReference>
<keyword evidence="3" id="KW-1185">Reference proteome</keyword>
<evidence type="ECO:0000313" key="3">
    <source>
        <dbReference type="Proteomes" id="UP001590951"/>
    </source>
</evidence>
<proteinExistence type="predicted"/>
<comment type="caution">
    <text evidence="2">The sequence shown here is derived from an EMBL/GenBank/DDBJ whole genome shotgun (WGS) entry which is preliminary data.</text>
</comment>
<organism evidence="2 3">
    <name type="scientific">Lepraria finkii</name>
    <dbReference type="NCBI Taxonomy" id="1340010"/>
    <lineage>
        <taxon>Eukaryota</taxon>
        <taxon>Fungi</taxon>
        <taxon>Dikarya</taxon>
        <taxon>Ascomycota</taxon>
        <taxon>Pezizomycotina</taxon>
        <taxon>Lecanoromycetes</taxon>
        <taxon>OSLEUM clade</taxon>
        <taxon>Lecanoromycetidae</taxon>
        <taxon>Lecanorales</taxon>
        <taxon>Lecanorineae</taxon>
        <taxon>Stereocaulaceae</taxon>
        <taxon>Lepraria</taxon>
    </lineage>
</organism>
<accession>A0ABR4AZI2</accession>
<dbReference type="InterPro" id="IPR002376">
    <property type="entry name" value="Formyl_transf_N"/>
</dbReference>
<protein>
    <recommendedName>
        <fullName evidence="1">Formyl transferase N-terminal domain-containing protein</fullName>
    </recommendedName>
</protein>
<name>A0ABR4AZI2_9LECA</name>
<sequence length="127" mass="14586">MPIKQMKMHSGIVVGTVNDQAFLDNLRAHHIDAGISLRCYERFCSSITNFVSSSSILLNLHPDILPAYRGVMIAFRSIMNNEREFGYSLHHINEDYDSGDIIDIRSHPIDLCEIYARVQELRLTCWC</sequence>
<dbReference type="InterPro" id="IPR036477">
    <property type="entry name" value="Formyl_transf_N_sf"/>
</dbReference>
<reference evidence="2 3" key="1">
    <citation type="submission" date="2024-09" db="EMBL/GenBank/DDBJ databases">
        <title>Rethinking Asexuality: The Enigmatic Case of Functional Sexual Genes in Lepraria (Stereocaulaceae).</title>
        <authorList>
            <person name="Doellman M."/>
            <person name="Sun Y."/>
            <person name="Barcenas-Pena A."/>
            <person name="Lumbsch H.T."/>
            <person name="Grewe F."/>
        </authorList>
    </citation>
    <scope>NUCLEOTIDE SEQUENCE [LARGE SCALE GENOMIC DNA]</scope>
    <source>
        <strain evidence="2 3">Grewe 0041</strain>
    </source>
</reference>
<evidence type="ECO:0000313" key="2">
    <source>
        <dbReference type="EMBL" id="KAL2051058.1"/>
    </source>
</evidence>
<dbReference type="EMBL" id="JBHFEH010000039">
    <property type="protein sequence ID" value="KAL2051058.1"/>
    <property type="molecule type" value="Genomic_DNA"/>
</dbReference>